<comment type="caution">
    <text evidence="1">The sequence shown here is derived from an EMBL/GenBank/DDBJ whole genome shotgun (WGS) entry which is preliminary data.</text>
</comment>
<dbReference type="AlphaFoldDB" id="A0AAN5BW39"/>
<proteinExistence type="predicted"/>
<dbReference type="Proteomes" id="UP001165205">
    <property type="component" value="Unassembled WGS sequence"/>
</dbReference>
<evidence type="ECO:0000313" key="1">
    <source>
        <dbReference type="EMBL" id="GMG35707.1"/>
    </source>
</evidence>
<organism evidence="1 2">
    <name type="scientific">Aspergillus oryzae</name>
    <name type="common">Yellow koji mold</name>
    <dbReference type="NCBI Taxonomy" id="5062"/>
    <lineage>
        <taxon>Eukaryota</taxon>
        <taxon>Fungi</taxon>
        <taxon>Dikarya</taxon>
        <taxon>Ascomycota</taxon>
        <taxon>Pezizomycotina</taxon>
        <taxon>Eurotiomycetes</taxon>
        <taxon>Eurotiomycetidae</taxon>
        <taxon>Eurotiales</taxon>
        <taxon>Aspergillaceae</taxon>
        <taxon>Aspergillus</taxon>
        <taxon>Aspergillus subgen. Circumdati</taxon>
    </lineage>
</organism>
<protein>
    <submittedName>
        <fullName evidence="1">Unnamed protein product</fullName>
    </submittedName>
</protein>
<name>A0AAN5BW39_ASPOZ</name>
<evidence type="ECO:0000313" key="2">
    <source>
        <dbReference type="Proteomes" id="UP001165205"/>
    </source>
</evidence>
<sequence length="124" mass="13674">MGPHTPYLPTVTEDALTFLLSLHTRPASDDPTILSALLALFLTIVDLNVASGSTGEERLVTELASQVIELREWAGEVFDRTPAVKRDEPREQVRTLAAGVMVKLGEVMERYQGRLMGVNSGFKY</sequence>
<reference evidence="1" key="1">
    <citation type="submission" date="2023-04" db="EMBL/GenBank/DDBJ databases">
        <title>Aspergillus oryzae NBRC 4228.</title>
        <authorList>
            <person name="Ichikawa N."/>
            <person name="Sato H."/>
            <person name="Tonouchi N."/>
        </authorList>
    </citation>
    <scope>NUCLEOTIDE SEQUENCE</scope>
    <source>
        <strain evidence="1">NBRC 4228</strain>
    </source>
</reference>
<dbReference type="EMBL" id="BSYA01000176">
    <property type="protein sequence ID" value="GMG35707.1"/>
    <property type="molecule type" value="Genomic_DNA"/>
</dbReference>
<gene>
    <name evidence="1" type="ORF">Aory04_001088700</name>
</gene>
<accession>A0AAN5BW39</accession>